<evidence type="ECO:0000313" key="10">
    <source>
        <dbReference type="Proteomes" id="UP000006227"/>
    </source>
</evidence>
<sequence length="950" mass="107471">MNFESIIWFILHYVLPYGIAFAILFWLIEFSFRAWIKANLDIAWSKVITWAVVIGLLAVIWAFWHWTVHPWLLKQTIWVMIASRINAVWQMLMQSPIMQTIHQKYLLISHWINAKIGDYRWYYWQAFVVTFLFGAIIDSIALVWRVSFPRTANVIVPAYLTFPRIFLYLVGRQTPIEDFILAGKLRAKIKENLNDSYEAAVQGYQDNGQPFKDGAGGTAATQTKKATAVAMRRTKIKVKTTANGIREAKILIRQSRETETDRSIENALKGLGDRISGNSIFFPSDPTYNSKLKGYTFNSSVSYEADEQLGAWKDIFTNPFNPDNSTSRGGKGYLISYFEKIGSIFNYIGHLTPYAIYKRFVKLSEYRYAIDESAEVANFKVQQNLDLSVIPPAIDPKTKNDAKTQRTIAMRKAKARIPDVTMALNAVKINGQFKKVEVGGNNAIYEYVLPQDPNLPDNFDRIQKQIANYLRIKATPIITLSAGILKLSIDNGVNVPASFSDMILARKKGVPTLISGMLGVDELGNPIYFELGDSNPHAILFGKTGTGKTVTIMTIVYSVMAAVDPSQVKMVFIDGKGNSFEFMRNDKGHPNPYVYAQPADASGDIEYARALIKHLENEVRRRIAIFKENSVQKLAEFNKKFPDQKMPELLVIVDEFSAIMDKDNDLNPSEMSKLGTADRFEYLAKMARSTGIRLLFANQTARKDKIRGNITANITGRVSLGLSEAIESDIALPDTGIKAHFISQPGEFYSIMNGVSNFEHGNSPYLSEDTMNALNDSLTKKFGRNEYVISREEILAEMNTTVSDGDGSNVDVIDTEDVDIPDPKPTPDWTLDRLKALDKKYWFYLYNHREELLVNNTNKDIPKFDKPEDDSEDKKQDIGEDKDKSKGENTFKLMRKSNSPYNSFKKELEEWYKAQKDAENVDAHRSTGSIVATSRDKVKDVTEGNDKGQI</sequence>
<keyword evidence="9" id="KW-0131">Cell cycle</keyword>
<keyword evidence="3" id="KW-0159">Chromosome partition</keyword>
<dbReference type="EMBL" id="AFMN01000002">
    <property type="protein sequence ID" value="EGL98186.1"/>
    <property type="molecule type" value="Genomic_DNA"/>
</dbReference>
<feature type="region of interest" description="Disordered" evidence="6">
    <location>
        <begin position="859"/>
        <end position="898"/>
    </location>
</feature>
<organism evidence="9 10">
    <name type="scientific">Ligilactobacillus salivarius NIAS840</name>
    <dbReference type="NCBI Taxonomy" id="1029822"/>
    <lineage>
        <taxon>Bacteria</taxon>
        <taxon>Bacillati</taxon>
        <taxon>Bacillota</taxon>
        <taxon>Bacilli</taxon>
        <taxon>Lactobacillales</taxon>
        <taxon>Lactobacillaceae</taxon>
        <taxon>Ligilactobacillus</taxon>
    </lineage>
</organism>
<accession>F5VFP7</accession>
<dbReference type="Gene3D" id="3.40.50.300">
    <property type="entry name" value="P-loop containing nucleotide triphosphate hydrolases"/>
    <property type="match status" value="1"/>
</dbReference>
<dbReference type="InterPro" id="IPR002543">
    <property type="entry name" value="FtsK_dom"/>
</dbReference>
<keyword evidence="2 5" id="KW-0547">Nucleotide-binding</keyword>
<feature type="binding site" evidence="5">
    <location>
        <begin position="542"/>
        <end position="549"/>
    </location>
    <ligand>
        <name>ATP</name>
        <dbReference type="ChEBI" id="CHEBI:30616"/>
    </ligand>
</feature>
<dbReference type="GO" id="GO:0016020">
    <property type="term" value="C:membrane"/>
    <property type="evidence" value="ECO:0007669"/>
    <property type="project" value="UniProtKB-SubCell"/>
</dbReference>
<dbReference type="PANTHER" id="PTHR22683:SF41">
    <property type="entry name" value="DNA TRANSLOCASE FTSK"/>
    <property type="match status" value="1"/>
</dbReference>
<keyword evidence="7" id="KW-1133">Transmembrane helix</keyword>
<comment type="subcellular location">
    <subcellularLocation>
        <location evidence="1">Membrane</location>
        <topology evidence="1">Multi-pass membrane protein</topology>
    </subcellularLocation>
</comment>
<dbReference type="GO" id="GO:0007059">
    <property type="term" value="P:chromosome segregation"/>
    <property type="evidence" value="ECO:0007669"/>
    <property type="project" value="UniProtKB-KW"/>
</dbReference>
<evidence type="ECO:0000313" key="9">
    <source>
        <dbReference type="EMBL" id="EGL98186.1"/>
    </source>
</evidence>
<dbReference type="SUPFAM" id="SSF52540">
    <property type="entry name" value="P-loop containing nucleoside triphosphate hydrolases"/>
    <property type="match status" value="1"/>
</dbReference>
<gene>
    <name evidence="9" type="ORF">NIAS840_01617</name>
</gene>
<dbReference type="GO" id="GO:0003677">
    <property type="term" value="F:DNA binding"/>
    <property type="evidence" value="ECO:0007669"/>
    <property type="project" value="InterPro"/>
</dbReference>
<evidence type="ECO:0000259" key="8">
    <source>
        <dbReference type="PROSITE" id="PS50901"/>
    </source>
</evidence>
<dbReference type="AlphaFoldDB" id="F5VFP7"/>
<dbReference type="Pfam" id="PF01580">
    <property type="entry name" value="FtsK_SpoIIIE"/>
    <property type="match status" value="1"/>
</dbReference>
<dbReference type="RefSeq" id="WP_003706714.1">
    <property type="nucleotide sequence ID" value="NZ_AFMN01000002.1"/>
</dbReference>
<keyword evidence="9" id="KW-0132">Cell division</keyword>
<feature type="transmembrane region" description="Helical" evidence="7">
    <location>
        <begin position="6"/>
        <end position="27"/>
    </location>
</feature>
<feature type="domain" description="FtsK" evidence="8">
    <location>
        <begin position="524"/>
        <end position="729"/>
    </location>
</feature>
<dbReference type="GO" id="GO:0051301">
    <property type="term" value="P:cell division"/>
    <property type="evidence" value="ECO:0007669"/>
    <property type="project" value="UniProtKB-KW"/>
</dbReference>
<dbReference type="InterPro" id="IPR003593">
    <property type="entry name" value="AAA+_ATPase"/>
</dbReference>
<feature type="region of interest" description="Disordered" evidence="6">
    <location>
        <begin position="917"/>
        <end position="950"/>
    </location>
</feature>
<keyword evidence="4 5" id="KW-0067">ATP-binding</keyword>
<dbReference type="SMART" id="SM00382">
    <property type="entry name" value="AAA"/>
    <property type="match status" value="1"/>
</dbReference>
<keyword evidence="7" id="KW-0472">Membrane</keyword>
<comment type="caution">
    <text evidence="9">The sequence shown here is derived from an EMBL/GenBank/DDBJ whole genome shotgun (WGS) entry which is preliminary data.</text>
</comment>
<evidence type="ECO:0000256" key="2">
    <source>
        <dbReference type="ARBA" id="ARBA00022741"/>
    </source>
</evidence>
<reference evidence="9 10" key="1">
    <citation type="journal article" date="2011" name="J. Bacteriol.">
        <title>Genome Sequence of Lactobacillus salivarius NIAS840, Isolated from Chicken Intestine.</title>
        <authorList>
            <person name="Ham J.S."/>
            <person name="Kim H.W."/>
            <person name="Seol K.H."/>
            <person name="Jang A."/>
            <person name="Jeong S.G."/>
            <person name="Oh M.H."/>
            <person name="Kim D.H."/>
            <person name="Kang D.K."/>
            <person name="Kim G.B."/>
            <person name="Cha C.J."/>
        </authorList>
    </citation>
    <scope>NUCLEOTIDE SEQUENCE [LARGE SCALE GENOMIC DNA]</scope>
    <source>
        <strain evidence="9 10">NIAS840</strain>
    </source>
</reference>
<dbReference type="PROSITE" id="PS50901">
    <property type="entry name" value="FTSK"/>
    <property type="match status" value="1"/>
</dbReference>
<dbReference type="PANTHER" id="PTHR22683">
    <property type="entry name" value="SPORULATION PROTEIN RELATED"/>
    <property type="match status" value="1"/>
</dbReference>
<feature type="compositionally biased region" description="Basic and acidic residues" evidence="6">
    <location>
        <begin position="934"/>
        <end position="950"/>
    </location>
</feature>
<evidence type="ECO:0000256" key="7">
    <source>
        <dbReference type="SAM" id="Phobius"/>
    </source>
</evidence>
<feature type="transmembrane region" description="Helical" evidence="7">
    <location>
        <begin position="121"/>
        <end position="144"/>
    </location>
</feature>
<feature type="compositionally biased region" description="Basic and acidic residues" evidence="6">
    <location>
        <begin position="860"/>
        <end position="889"/>
    </location>
</feature>
<feature type="transmembrane region" description="Helical" evidence="7">
    <location>
        <begin position="47"/>
        <end position="64"/>
    </location>
</feature>
<dbReference type="Proteomes" id="UP000006227">
    <property type="component" value="Unassembled WGS sequence"/>
</dbReference>
<proteinExistence type="predicted"/>
<dbReference type="GO" id="GO:0005524">
    <property type="term" value="F:ATP binding"/>
    <property type="evidence" value="ECO:0007669"/>
    <property type="project" value="UniProtKB-UniRule"/>
</dbReference>
<dbReference type="InterPro" id="IPR050206">
    <property type="entry name" value="FtsK/SpoIIIE/SftA"/>
</dbReference>
<keyword evidence="7" id="KW-0812">Transmembrane</keyword>
<protein>
    <submittedName>
        <fullName evidence="9">Cell division protein FtsK/SpoIIIE</fullName>
    </submittedName>
</protein>
<evidence type="ECO:0000256" key="5">
    <source>
        <dbReference type="PROSITE-ProRule" id="PRU00289"/>
    </source>
</evidence>
<dbReference type="InterPro" id="IPR027417">
    <property type="entry name" value="P-loop_NTPase"/>
</dbReference>
<evidence type="ECO:0000256" key="6">
    <source>
        <dbReference type="SAM" id="MobiDB-lite"/>
    </source>
</evidence>
<evidence type="ECO:0000256" key="4">
    <source>
        <dbReference type="ARBA" id="ARBA00022840"/>
    </source>
</evidence>
<evidence type="ECO:0000256" key="1">
    <source>
        <dbReference type="ARBA" id="ARBA00004141"/>
    </source>
</evidence>
<dbReference type="PATRIC" id="fig|1029822.3.peg.1612"/>
<name>F5VFP7_9LACO</name>
<evidence type="ECO:0000256" key="3">
    <source>
        <dbReference type="ARBA" id="ARBA00022829"/>
    </source>
</evidence>